<gene>
    <name evidence="2" type="ORF">PXEA_LOCUS13676</name>
</gene>
<evidence type="ECO:0000313" key="2">
    <source>
        <dbReference type="EMBL" id="VEL20236.1"/>
    </source>
</evidence>
<sequence>MPSRHAAQPRVSPGRGFTGWRHRDALVPGPGPARPGSHSVVLSFGRFTLAGMARRQGWMRRRLPRRRLVGMRSPAGLAL</sequence>
<proteinExistence type="predicted"/>
<comment type="caution">
    <text evidence="2">The sequence shown here is derived from an EMBL/GenBank/DDBJ whole genome shotgun (WGS) entry which is preliminary data.</text>
</comment>
<name>A0A3S5ACA8_9PLAT</name>
<reference evidence="2" key="1">
    <citation type="submission" date="2018-11" db="EMBL/GenBank/DDBJ databases">
        <authorList>
            <consortium name="Pathogen Informatics"/>
        </authorList>
    </citation>
    <scope>NUCLEOTIDE SEQUENCE</scope>
</reference>
<accession>A0A3S5ACA8</accession>
<dbReference type="Proteomes" id="UP000784294">
    <property type="component" value="Unassembled WGS sequence"/>
</dbReference>
<keyword evidence="3" id="KW-1185">Reference proteome</keyword>
<evidence type="ECO:0000313" key="3">
    <source>
        <dbReference type="Proteomes" id="UP000784294"/>
    </source>
</evidence>
<dbReference type="EMBL" id="CAAALY010045420">
    <property type="protein sequence ID" value="VEL20236.1"/>
    <property type="molecule type" value="Genomic_DNA"/>
</dbReference>
<organism evidence="2 3">
    <name type="scientific">Protopolystoma xenopodis</name>
    <dbReference type="NCBI Taxonomy" id="117903"/>
    <lineage>
        <taxon>Eukaryota</taxon>
        <taxon>Metazoa</taxon>
        <taxon>Spiralia</taxon>
        <taxon>Lophotrochozoa</taxon>
        <taxon>Platyhelminthes</taxon>
        <taxon>Monogenea</taxon>
        <taxon>Polyopisthocotylea</taxon>
        <taxon>Polystomatidea</taxon>
        <taxon>Polystomatidae</taxon>
        <taxon>Protopolystoma</taxon>
    </lineage>
</organism>
<evidence type="ECO:0000256" key="1">
    <source>
        <dbReference type="SAM" id="MobiDB-lite"/>
    </source>
</evidence>
<feature type="region of interest" description="Disordered" evidence="1">
    <location>
        <begin position="1"/>
        <end position="37"/>
    </location>
</feature>
<protein>
    <submittedName>
        <fullName evidence="2">Uncharacterized protein</fullName>
    </submittedName>
</protein>
<dbReference type="AlphaFoldDB" id="A0A3S5ACA8"/>